<dbReference type="Proteomes" id="UP001457282">
    <property type="component" value="Unassembled WGS sequence"/>
</dbReference>
<keyword evidence="2 4" id="KW-0863">Zinc-finger</keyword>
<reference evidence="8 9" key="1">
    <citation type="journal article" date="2023" name="G3 (Bethesda)">
        <title>A chromosome-length genome assembly and annotation of blackberry (Rubus argutus, cv. 'Hillquist').</title>
        <authorList>
            <person name="Bruna T."/>
            <person name="Aryal R."/>
            <person name="Dudchenko O."/>
            <person name="Sargent D.J."/>
            <person name="Mead D."/>
            <person name="Buti M."/>
            <person name="Cavallini A."/>
            <person name="Hytonen T."/>
            <person name="Andres J."/>
            <person name="Pham M."/>
            <person name="Weisz D."/>
            <person name="Mascagni F."/>
            <person name="Usai G."/>
            <person name="Natali L."/>
            <person name="Bassil N."/>
            <person name="Fernandez G.E."/>
            <person name="Lomsadze A."/>
            <person name="Armour M."/>
            <person name="Olukolu B."/>
            <person name="Poorten T."/>
            <person name="Britton C."/>
            <person name="Davik J."/>
            <person name="Ashrafi H."/>
            <person name="Aiden E.L."/>
            <person name="Borodovsky M."/>
            <person name="Worthington M."/>
        </authorList>
    </citation>
    <scope>NUCLEOTIDE SEQUENCE [LARGE SCALE GENOMIC DNA]</scope>
    <source>
        <strain evidence="8">PI 553951</strain>
    </source>
</reference>
<evidence type="ECO:0000313" key="9">
    <source>
        <dbReference type="Proteomes" id="UP001457282"/>
    </source>
</evidence>
<evidence type="ECO:0000256" key="4">
    <source>
        <dbReference type="PROSITE-ProRule" id="PRU01343"/>
    </source>
</evidence>
<feature type="coiled-coil region" evidence="5">
    <location>
        <begin position="109"/>
        <end position="139"/>
    </location>
</feature>
<keyword evidence="6" id="KW-0812">Transmembrane</keyword>
<evidence type="ECO:0000256" key="1">
    <source>
        <dbReference type="ARBA" id="ARBA00022723"/>
    </source>
</evidence>
<protein>
    <recommendedName>
        <fullName evidence="7">GRF-type domain-containing protein</fullName>
    </recommendedName>
</protein>
<accession>A0AAW1W2Q3</accession>
<keyword evidence="3" id="KW-0862">Zinc</keyword>
<dbReference type="AlphaFoldDB" id="A0AAW1W2Q3"/>
<keyword evidence="6" id="KW-1133">Transmembrane helix</keyword>
<evidence type="ECO:0000256" key="6">
    <source>
        <dbReference type="SAM" id="Phobius"/>
    </source>
</evidence>
<dbReference type="InterPro" id="IPR010666">
    <property type="entry name" value="Znf_GRF"/>
</dbReference>
<name>A0AAW1W2Q3_RUBAR</name>
<keyword evidence="5" id="KW-0175">Coiled coil</keyword>
<keyword evidence="6" id="KW-0472">Membrane</keyword>
<dbReference type="PROSITE" id="PS51999">
    <property type="entry name" value="ZF_GRF"/>
    <property type="match status" value="1"/>
</dbReference>
<evidence type="ECO:0000256" key="2">
    <source>
        <dbReference type="ARBA" id="ARBA00022771"/>
    </source>
</evidence>
<keyword evidence="9" id="KW-1185">Reference proteome</keyword>
<dbReference type="Pfam" id="PF06839">
    <property type="entry name" value="Zn_ribbon_GRF"/>
    <property type="match status" value="1"/>
</dbReference>
<feature type="domain" description="GRF-type" evidence="7">
    <location>
        <begin position="10"/>
        <end position="50"/>
    </location>
</feature>
<dbReference type="GO" id="GO:0008270">
    <property type="term" value="F:zinc ion binding"/>
    <property type="evidence" value="ECO:0007669"/>
    <property type="project" value="UniProtKB-KW"/>
</dbReference>
<dbReference type="PANTHER" id="PTHR33248">
    <property type="entry name" value="ZINC ION-BINDING PROTEIN"/>
    <property type="match status" value="1"/>
</dbReference>
<evidence type="ECO:0000256" key="3">
    <source>
        <dbReference type="ARBA" id="ARBA00022833"/>
    </source>
</evidence>
<evidence type="ECO:0000256" key="5">
    <source>
        <dbReference type="SAM" id="Coils"/>
    </source>
</evidence>
<feature type="transmembrane region" description="Helical" evidence="6">
    <location>
        <begin position="143"/>
        <end position="162"/>
    </location>
</feature>
<organism evidence="8 9">
    <name type="scientific">Rubus argutus</name>
    <name type="common">Southern blackberry</name>
    <dbReference type="NCBI Taxonomy" id="59490"/>
    <lineage>
        <taxon>Eukaryota</taxon>
        <taxon>Viridiplantae</taxon>
        <taxon>Streptophyta</taxon>
        <taxon>Embryophyta</taxon>
        <taxon>Tracheophyta</taxon>
        <taxon>Spermatophyta</taxon>
        <taxon>Magnoliopsida</taxon>
        <taxon>eudicotyledons</taxon>
        <taxon>Gunneridae</taxon>
        <taxon>Pentapetalae</taxon>
        <taxon>rosids</taxon>
        <taxon>fabids</taxon>
        <taxon>Rosales</taxon>
        <taxon>Rosaceae</taxon>
        <taxon>Rosoideae</taxon>
        <taxon>Rosoideae incertae sedis</taxon>
        <taxon>Rubus</taxon>
    </lineage>
</organism>
<sequence length="164" mass="19410">MENYRFPPHCFCGVLSPVLTCWSDDNPGRRYHGCAREQGGCNFFFWIDPEMCTRSVEVIPELKRHIHNLEELVMPMLVDEAEEFEEAATRARESEKNLSFILIVCWFLISRSKVVMNEMQEQKRKLESENKALQAYRSREKKLWMALTLTWACIGLWHALMYRS</sequence>
<evidence type="ECO:0000259" key="7">
    <source>
        <dbReference type="PROSITE" id="PS51999"/>
    </source>
</evidence>
<evidence type="ECO:0000313" key="8">
    <source>
        <dbReference type="EMBL" id="KAK9913015.1"/>
    </source>
</evidence>
<keyword evidence="1" id="KW-0479">Metal-binding</keyword>
<dbReference type="EMBL" id="JBEDUW010000007">
    <property type="protein sequence ID" value="KAK9913015.1"/>
    <property type="molecule type" value="Genomic_DNA"/>
</dbReference>
<gene>
    <name evidence="8" type="ORF">M0R45_036842</name>
</gene>
<proteinExistence type="predicted"/>
<comment type="caution">
    <text evidence="8">The sequence shown here is derived from an EMBL/GenBank/DDBJ whole genome shotgun (WGS) entry which is preliminary data.</text>
</comment>